<keyword evidence="2" id="KW-0235">DNA replication</keyword>
<dbReference type="PANTHER" id="PTHR32182:SF0">
    <property type="entry name" value="DNA REPLICATION AND REPAIR PROTEIN RECF"/>
    <property type="match status" value="1"/>
</dbReference>
<proteinExistence type="inferred from homology"/>
<dbReference type="EMBL" id="DSBX01000343">
    <property type="protein sequence ID" value="HDR00389.1"/>
    <property type="molecule type" value="Genomic_DNA"/>
</dbReference>
<evidence type="ECO:0000256" key="5">
    <source>
        <dbReference type="ARBA" id="ARBA00023125"/>
    </source>
</evidence>
<dbReference type="Pfam" id="PF13476">
    <property type="entry name" value="AAA_23"/>
    <property type="match status" value="1"/>
</dbReference>
<dbReference type="InterPro" id="IPR018078">
    <property type="entry name" value="DNA-binding_RecF_CS"/>
</dbReference>
<feature type="domain" description="Rad50/SbcC-type AAA" evidence="6">
    <location>
        <begin position="5"/>
        <end position="59"/>
    </location>
</feature>
<protein>
    <submittedName>
        <fullName evidence="7">DNA replication and repair protein RecF</fullName>
    </submittedName>
</protein>
<dbReference type="HAMAP" id="MF_00365">
    <property type="entry name" value="RecF"/>
    <property type="match status" value="1"/>
</dbReference>
<dbReference type="GO" id="GO:0000731">
    <property type="term" value="P:DNA synthesis involved in DNA repair"/>
    <property type="evidence" value="ECO:0007669"/>
    <property type="project" value="TreeGrafter"/>
</dbReference>
<dbReference type="InterPro" id="IPR038729">
    <property type="entry name" value="Rad50/SbcC_AAA"/>
</dbReference>
<dbReference type="NCBIfam" id="TIGR00611">
    <property type="entry name" value="recf"/>
    <property type="match status" value="1"/>
</dbReference>
<keyword evidence="3" id="KW-0547">Nucleotide-binding</keyword>
<dbReference type="AlphaFoldDB" id="A0A7V0XFT7"/>
<sequence length="262" mass="28861">MAITSLQVRGFRAIGDTTLEFEPGENYLFGPNGSGKTSLLEAVHYVATGRSFRTRRDGELLNLAGDQLLLSVAASDERGRTGRIEFDGRQKRFELDGRRFTRLSEFFGWLAVVPLLLGDVELVSGSPGRRREYLDMAAAKVDREHIGALNDYRRALVQYGRLLTVGAAEDQLEAWEAEVARNGEVLARRRADVASGLLGRAAELALGLVGGPVSFRFRGSPAGEESLTAARMRERLAASRRRARETGYPVVGPHRDDIAVRF</sequence>
<keyword evidence="5" id="KW-0238">DNA-binding</keyword>
<name>A0A7V0XFT7_UNCW3</name>
<evidence type="ECO:0000256" key="4">
    <source>
        <dbReference type="ARBA" id="ARBA00022840"/>
    </source>
</evidence>
<dbReference type="GO" id="GO:0006302">
    <property type="term" value="P:double-strand break repair"/>
    <property type="evidence" value="ECO:0007669"/>
    <property type="project" value="InterPro"/>
</dbReference>
<keyword evidence="4" id="KW-0067">ATP-binding</keyword>
<dbReference type="GO" id="GO:0003697">
    <property type="term" value="F:single-stranded DNA binding"/>
    <property type="evidence" value="ECO:0007669"/>
    <property type="project" value="InterPro"/>
</dbReference>
<gene>
    <name evidence="7" type="primary">recF</name>
    <name evidence="7" type="ORF">ENN51_08930</name>
</gene>
<dbReference type="PANTHER" id="PTHR32182">
    <property type="entry name" value="DNA REPLICATION AND REPAIR PROTEIN RECF"/>
    <property type="match status" value="1"/>
</dbReference>
<keyword evidence="1" id="KW-0963">Cytoplasm</keyword>
<dbReference type="GO" id="GO:0016887">
    <property type="term" value="F:ATP hydrolysis activity"/>
    <property type="evidence" value="ECO:0007669"/>
    <property type="project" value="InterPro"/>
</dbReference>
<dbReference type="GO" id="GO:0005524">
    <property type="term" value="F:ATP binding"/>
    <property type="evidence" value="ECO:0007669"/>
    <property type="project" value="UniProtKB-KW"/>
</dbReference>
<comment type="caution">
    <text evidence="7">The sequence shown here is derived from an EMBL/GenBank/DDBJ whole genome shotgun (WGS) entry which is preliminary data.</text>
</comment>
<dbReference type="PROSITE" id="PS00617">
    <property type="entry name" value="RECF_1"/>
    <property type="match status" value="1"/>
</dbReference>
<evidence type="ECO:0000256" key="3">
    <source>
        <dbReference type="ARBA" id="ARBA00022741"/>
    </source>
</evidence>
<evidence type="ECO:0000256" key="1">
    <source>
        <dbReference type="ARBA" id="ARBA00022490"/>
    </source>
</evidence>
<dbReference type="Gene3D" id="3.40.50.300">
    <property type="entry name" value="P-loop containing nucleotide triphosphate hydrolases"/>
    <property type="match status" value="1"/>
</dbReference>
<dbReference type="GO" id="GO:0006260">
    <property type="term" value="P:DNA replication"/>
    <property type="evidence" value="ECO:0007669"/>
    <property type="project" value="UniProtKB-KW"/>
</dbReference>
<feature type="non-terminal residue" evidence="7">
    <location>
        <position position="262"/>
    </location>
</feature>
<evidence type="ECO:0000313" key="7">
    <source>
        <dbReference type="EMBL" id="HDR00389.1"/>
    </source>
</evidence>
<evidence type="ECO:0000259" key="6">
    <source>
        <dbReference type="Pfam" id="PF13476"/>
    </source>
</evidence>
<dbReference type="InterPro" id="IPR027417">
    <property type="entry name" value="P-loop_NTPase"/>
</dbReference>
<organism evidence="7">
    <name type="scientific">candidate division WOR-3 bacterium</name>
    <dbReference type="NCBI Taxonomy" id="2052148"/>
    <lineage>
        <taxon>Bacteria</taxon>
        <taxon>Bacteria division WOR-3</taxon>
    </lineage>
</organism>
<reference evidence="7" key="1">
    <citation type="journal article" date="2020" name="mSystems">
        <title>Genome- and Community-Level Interaction Insights into Carbon Utilization and Element Cycling Functions of Hydrothermarchaeota in Hydrothermal Sediment.</title>
        <authorList>
            <person name="Zhou Z."/>
            <person name="Liu Y."/>
            <person name="Xu W."/>
            <person name="Pan J."/>
            <person name="Luo Z.H."/>
            <person name="Li M."/>
        </authorList>
    </citation>
    <scope>NUCLEOTIDE SEQUENCE [LARGE SCALE GENOMIC DNA]</scope>
    <source>
        <strain evidence="7">SpSt-1182</strain>
    </source>
</reference>
<evidence type="ECO:0000256" key="2">
    <source>
        <dbReference type="ARBA" id="ARBA00022705"/>
    </source>
</evidence>
<dbReference type="InterPro" id="IPR001238">
    <property type="entry name" value="DNA-binding_RecF"/>
</dbReference>
<dbReference type="InterPro" id="IPR042174">
    <property type="entry name" value="RecF_2"/>
</dbReference>
<dbReference type="SUPFAM" id="SSF52540">
    <property type="entry name" value="P-loop containing nucleoside triphosphate hydrolases"/>
    <property type="match status" value="1"/>
</dbReference>
<accession>A0A7V0XFT7</accession>
<dbReference type="Proteomes" id="UP000885672">
    <property type="component" value="Unassembled WGS sequence"/>
</dbReference>
<dbReference type="Gene3D" id="1.20.1050.90">
    <property type="entry name" value="RecF/RecN/SMC, N-terminal domain"/>
    <property type="match status" value="1"/>
</dbReference>